<keyword evidence="6" id="KW-1185">Reference proteome</keyword>
<reference evidence="5 6" key="1">
    <citation type="journal article" date="2012" name="BMC Genomics">
        <title>Comparative genomic analysis of human infective Trypanosoma cruzi lineages with the bat-restricted subspecies T. cruzi marinkellei.</title>
        <authorList>
            <person name="Franzen O."/>
            <person name="Talavera-Lopez C."/>
            <person name="Ochaya S."/>
            <person name="Butler C.E."/>
            <person name="Messenger L.A."/>
            <person name="Lewis M.D."/>
            <person name="Llewellyn M.S."/>
            <person name="Marinkelle C.J."/>
            <person name="Tyler K.M."/>
            <person name="Miles M.A."/>
            <person name="Andersson B."/>
        </authorList>
    </citation>
    <scope>NUCLEOTIDE SEQUENCE [LARGE SCALE GENOMIC DNA]</scope>
    <source>
        <strain evidence="5 6">B7</strain>
    </source>
</reference>
<feature type="compositionally biased region" description="Basic and acidic residues" evidence="2">
    <location>
        <begin position="14"/>
        <end position="28"/>
    </location>
</feature>
<gene>
    <name evidence="5" type="ORF">MOQ_004788</name>
</gene>
<accession>K2N020</accession>
<evidence type="ECO:0000259" key="4">
    <source>
        <dbReference type="PROSITE" id="PS50076"/>
    </source>
</evidence>
<evidence type="ECO:0000256" key="1">
    <source>
        <dbReference type="SAM" id="Coils"/>
    </source>
</evidence>
<evidence type="ECO:0000313" key="5">
    <source>
        <dbReference type="EMBL" id="EKF31379.1"/>
    </source>
</evidence>
<keyword evidence="3" id="KW-0472">Membrane</keyword>
<organism evidence="5 6">
    <name type="scientific">Trypanosoma cruzi marinkellei</name>
    <dbReference type="NCBI Taxonomy" id="85056"/>
    <lineage>
        <taxon>Eukaryota</taxon>
        <taxon>Discoba</taxon>
        <taxon>Euglenozoa</taxon>
        <taxon>Kinetoplastea</taxon>
        <taxon>Metakinetoplastina</taxon>
        <taxon>Trypanosomatida</taxon>
        <taxon>Trypanosomatidae</taxon>
        <taxon>Trypanosoma</taxon>
        <taxon>Schizotrypanum</taxon>
    </lineage>
</organism>
<keyword evidence="1" id="KW-0175">Coiled coil</keyword>
<evidence type="ECO:0000313" key="6">
    <source>
        <dbReference type="Proteomes" id="UP000007350"/>
    </source>
</evidence>
<proteinExistence type="predicted"/>
<name>K2N020_TRYCR</name>
<evidence type="ECO:0000256" key="2">
    <source>
        <dbReference type="SAM" id="MobiDB-lite"/>
    </source>
</evidence>
<dbReference type="PROSITE" id="PS50076">
    <property type="entry name" value="DNAJ_2"/>
    <property type="match status" value="1"/>
</dbReference>
<protein>
    <recommendedName>
        <fullName evidence="4">J domain-containing protein</fullName>
    </recommendedName>
</protein>
<dbReference type="SUPFAM" id="SSF46565">
    <property type="entry name" value="Chaperone J-domain"/>
    <property type="match status" value="1"/>
</dbReference>
<dbReference type="InterPro" id="IPR036869">
    <property type="entry name" value="J_dom_sf"/>
</dbReference>
<dbReference type="InterPro" id="IPR001623">
    <property type="entry name" value="DnaJ_domain"/>
</dbReference>
<dbReference type="EMBL" id="AHKC01010844">
    <property type="protein sequence ID" value="EKF31379.1"/>
    <property type="molecule type" value="Genomic_DNA"/>
</dbReference>
<sequence length="392" mass="45456">MIPRAAQIRQQQANERRSRLEESAARASREDMFARHNVMRGVRIAGSRFANTNRHTRRDPNRGIITQAEWNELVEQHEDSGFRFRTFFFGLLVFAVVVLALAKYDMEFNVEPPQIESGRGFGEITSEKGTGMNVEELEKYYETLGVKGRLRPGEAQAGFEKGEEDADKERRRENYRVRKEIRQAYKEHQQQRGQLVHCGRSCEAKSKQVELAYNRLASQVDRELYGVLLDAKDTKSKRALDAADLKQAYEAKKKEVEEKEKDEEDREMALEELKDAYDILVNPEARNYYLLYGMKPPEHMRHMSARSGGWGQEISLLFRSCMLYEVITDFLHDYIGLWGETMVILAALAFVLSRVPTALRQSQRLLDDMDWEASVAEIERSGRKRDETTEKN</sequence>
<comment type="caution">
    <text evidence="5">The sequence shown here is derived from an EMBL/GenBank/DDBJ whole genome shotgun (WGS) entry which is preliminary data.</text>
</comment>
<feature type="transmembrane region" description="Helical" evidence="3">
    <location>
        <begin position="86"/>
        <end position="104"/>
    </location>
</feature>
<dbReference type="Proteomes" id="UP000007350">
    <property type="component" value="Unassembled WGS sequence"/>
</dbReference>
<evidence type="ECO:0000256" key="3">
    <source>
        <dbReference type="SAM" id="Phobius"/>
    </source>
</evidence>
<feature type="compositionally biased region" description="Low complexity" evidence="2">
    <location>
        <begin position="1"/>
        <end position="13"/>
    </location>
</feature>
<dbReference type="OrthoDB" id="276202at2759"/>
<keyword evidence="3" id="KW-0812">Transmembrane</keyword>
<feature type="coiled-coil region" evidence="1">
    <location>
        <begin position="239"/>
        <end position="276"/>
    </location>
</feature>
<dbReference type="AlphaFoldDB" id="K2N020"/>
<feature type="domain" description="J" evidence="4">
    <location>
        <begin position="223"/>
        <end position="293"/>
    </location>
</feature>
<feature type="region of interest" description="Disordered" evidence="2">
    <location>
        <begin position="1"/>
        <end position="28"/>
    </location>
</feature>
<keyword evidence="3" id="KW-1133">Transmembrane helix</keyword>